<evidence type="ECO:0000259" key="9">
    <source>
        <dbReference type="Pfam" id="PF01979"/>
    </source>
</evidence>
<comment type="similarity">
    <text evidence="1 5">Belongs to the metallo-dependent hydrolases superfamily. NagA family.</text>
</comment>
<evidence type="ECO:0000256" key="6">
    <source>
        <dbReference type="PIRSR" id="PIRSR038994-1"/>
    </source>
</evidence>
<dbReference type="GO" id="GO:0006046">
    <property type="term" value="P:N-acetylglucosamine catabolic process"/>
    <property type="evidence" value="ECO:0007669"/>
    <property type="project" value="TreeGrafter"/>
</dbReference>
<evidence type="ECO:0000313" key="10">
    <source>
        <dbReference type="EMBL" id="PIB24740.1"/>
    </source>
</evidence>
<dbReference type="Gene3D" id="3.20.20.140">
    <property type="entry name" value="Metal-dependent hydrolases"/>
    <property type="match status" value="1"/>
</dbReference>
<keyword evidence="2 8" id="KW-0479">Metal-binding</keyword>
<dbReference type="SUPFAM" id="SSF51338">
    <property type="entry name" value="Composite domain of metallo-dependent hydrolases"/>
    <property type="match status" value="1"/>
</dbReference>
<evidence type="ECO:0000256" key="1">
    <source>
        <dbReference type="ARBA" id="ARBA00010716"/>
    </source>
</evidence>
<dbReference type="InterPro" id="IPR011059">
    <property type="entry name" value="Metal-dep_hydrolase_composite"/>
</dbReference>
<feature type="binding site" evidence="7">
    <location>
        <begin position="309"/>
        <end position="311"/>
    </location>
    <ligand>
        <name>substrate</name>
    </ligand>
</feature>
<dbReference type="EMBL" id="MDGM01000012">
    <property type="protein sequence ID" value="PIB24740.1"/>
    <property type="molecule type" value="Genomic_DNA"/>
</dbReference>
<feature type="binding site" evidence="7">
    <location>
        <begin position="220"/>
        <end position="221"/>
    </location>
    <ligand>
        <name>substrate</name>
    </ligand>
</feature>
<dbReference type="GO" id="GO:0046872">
    <property type="term" value="F:metal ion binding"/>
    <property type="evidence" value="ECO:0007669"/>
    <property type="project" value="UniProtKB-KW"/>
</dbReference>
<dbReference type="Proteomes" id="UP000231516">
    <property type="component" value="Unassembled WGS sequence"/>
</dbReference>
<dbReference type="PIRSF" id="PIRSF038994">
    <property type="entry name" value="NagA"/>
    <property type="match status" value="1"/>
</dbReference>
<evidence type="ECO:0000256" key="4">
    <source>
        <dbReference type="ARBA" id="ARBA00023277"/>
    </source>
</evidence>
<comment type="caution">
    <text evidence="10">The sequence shown here is derived from an EMBL/GenBank/DDBJ whole genome shotgun (WGS) entry which is preliminary data.</text>
</comment>
<keyword evidence="11" id="KW-1185">Reference proteome</keyword>
<evidence type="ECO:0000313" key="11">
    <source>
        <dbReference type="Proteomes" id="UP000231516"/>
    </source>
</evidence>
<dbReference type="InterPro" id="IPR006680">
    <property type="entry name" value="Amidohydro-rel"/>
</dbReference>
<name>A0A2G5K7B1_9RHOB</name>
<organism evidence="10 11">
    <name type="scientific">Paramylibacter kogurei</name>
    <dbReference type="NCBI Taxonomy" id="1889778"/>
    <lineage>
        <taxon>Bacteria</taxon>
        <taxon>Pseudomonadati</taxon>
        <taxon>Pseudomonadota</taxon>
        <taxon>Alphaproteobacteria</taxon>
        <taxon>Rhodobacterales</taxon>
        <taxon>Paracoccaceae</taxon>
        <taxon>Paramylibacter</taxon>
    </lineage>
</organism>
<feature type="binding site" evidence="8">
    <location>
        <position position="217"/>
    </location>
    <ligand>
        <name>Zn(2+)</name>
        <dbReference type="ChEBI" id="CHEBI:29105"/>
    </ligand>
</feature>
<dbReference type="GO" id="GO:0008448">
    <property type="term" value="F:N-acetylglucosamine-6-phosphate deacetylase activity"/>
    <property type="evidence" value="ECO:0007669"/>
    <property type="project" value="InterPro"/>
</dbReference>
<feature type="binding site" evidence="7">
    <location>
        <position position="228"/>
    </location>
    <ligand>
        <name>substrate</name>
    </ligand>
</feature>
<evidence type="ECO:0000256" key="2">
    <source>
        <dbReference type="ARBA" id="ARBA00022723"/>
    </source>
</evidence>
<keyword evidence="3 5" id="KW-0378">Hydrolase</keyword>
<evidence type="ECO:0000256" key="7">
    <source>
        <dbReference type="PIRSR" id="PIRSR038994-2"/>
    </source>
</evidence>
<dbReference type="Pfam" id="PF01979">
    <property type="entry name" value="Amidohydro_1"/>
    <property type="match status" value="1"/>
</dbReference>
<sequence length="378" mass="39827">MTLTAYTGAKIHDGHRLINDHAFLCDGQNFHDIVALNNLPSGYTEVSLDAGTICPGFVDLQVNGGGGVMFNDDQSVDALQTIINAHASTGTGAILPTLITDTSTRTINAIDAVEAAIDQGIAGIIGIHLEGPHLSVKRKGAHDPDLIRQMTDQDLQIILSAAKRLPNVLITVAPENVSDAQIAQLSAAGVIVSLGHTDATYETCMERFASGATCATHLFNAMSQITGREPGLVGAALDHKNVSMGMIADGIHVHPATIRNAMRANHGTGQMFLVTDAMASVGSDIQSFTLNGRKIFRKNGRLTLADGTLAGADLDMPTALRVMVKQVGADIETAICMATSAPIALLRDHCGYGSFTKGKPMNAVYLDDKLQFQSGIFA</sequence>
<evidence type="ECO:0000256" key="3">
    <source>
        <dbReference type="ARBA" id="ARBA00022801"/>
    </source>
</evidence>
<feature type="active site" description="Proton donor/acceptor" evidence="6">
    <location>
        <position position="276"/>
    </location>
</feature>
<gene>
    <name evidence="10" type="ORF">BFP76_06040</name>
</gene>
<evidence type="ECO:0000256" key="5">
    <source>
        <dbReference type="PIRNR" id="PIRNR038994"/>
    </source>
</evidence>
<accession>A0A2G5K7B1</accession>
<evidence type="ECO:0000256" key="8">
    <source>
        <dbReference type="PIRSR" id="PIRSR038994-3"/>
    </source>
</evidence>
<proteinExistence type="inferred from homology"/>
<feature type="binding site" evidence="8">
    <location>
        <position position="130"/>
    </location>
    <ligand>
        <name>Zn(2+)</name>
        <dbReference type="ChEBI" id="CHEBI:29105"/>
    </ligand>
</feature>
<dbReference type="RefSeq" id="WP_099593357.1">
    <property type="nucleotide sequence ID" value="NZ_MDGM01000012.1"/>
</dbReference>
<comment type="cofactor">
    <cofactor evidence="8">
        <name>a divalent metal cation</name>
        <dbReference type="ChEBI" id="CHEBI:60240"/>
    </cofactor>
    <text evidence="8">Binds 1 divalent metal cation per subunit.</text>
</comment>
<dbReference type="OrthoDB" id="9776488at2"/>
<dbReference type="NCBIfam" id="TIGR00221">
    <property type="entry name" value="nagA"/>
    <property type="match status" value="1"/>
</dbReference>
<dbReference type="InterPro" id="IPR032466">
    <property type="entry name" value="Metal_Hydrolase"/>
</dbReference>
<dbReference type="InterPro" id="IPR003764">
    <property type="entry name" value="GlcNAc_6-P_deAcase"/>
</dbReference>
<feature type="binding site" evidence="7">
    <location>
        <position position="252"/>
    </location>
    <ligand>
        <name>substrate</name>
    </ligand>
</feature>
<dbReference type="PANTHER" id="PTHR11113">
    <property type="entry name" value="N-ACETYLGLUCOSAMINE-6-PHOSPHATE DEACETYLASE"/>
    <property type="match status" value="1"/>
</dbReference>
<feature type="domain" description="Amidohydrolase-related" evidence="9">
    <location>
        <begin position="52"/>
        <end position="368"/>
    </location>
</feature>
<feature type="binding site" evidence="8">
    <location>
        <position position="196"/>
    </location>
    <ligand>
        <name>Zn(2+)</name>
        <dbReference type="ChEBI" id="CHEBI:29105"/>
    </ligand>
</feature>
<protein>
    <submittedName>
        <fullName evidence="10">N-acetylglucosamine-6-phosphate deacetylase</fullName>
    </submittedName>
</protein>
<reference evidence="10 11" key="1">
    <citation type="submission" date="2016-08" db="EMBL/GenBank/DDBJ databases">
        <title>Draft genome of Amylibacter sp. strain 4G11.</title>
        <authorList>
            <person name="Wong S.-K."/>
            <person name="Hamasaki K."/>
            <person name="Yoshizawa S."/>
        </authorList>
    </citation>
    <scope>NUCLEOTIDE SEQUENCE [LARGE SCALE GENOMIC DNA]</scope>
    <source>
        <strain evidence="10 11">4G11</strain>
    </source>
</reference>
<dbReference type="SUPFAM" id="SSF51556">
    <property type="entry name" value="Metallo-dependent hydrolases"/>
    <property type="match status" value="1"/>
</dbReference>
<dbReference type="PANTHER" id="PTHR11113:SF14">
    <property type="entry name" value="N-ACETYLGLUCOSAMINE-6-PHOSPHATE DEACETYLASE"/>
    <property type="match status" value="1"/>
</dbReference>
<keyword evidence="4 5" id="KW-0119">Carbohydrate metabolism</keyword>
<feature type="binding site" evidence="7">
    <location>
        <position position="141"/>
    </location>
    <ligand>
        <name>substrate</name>
    </ligand>
</feature>
<dbReference type="Gene3D" id="2.30.40.10">
    <property type="entry name" value="Urease, subunit C, domain 1"/>
    <property type="match status" value="1"/>
</dbReference>
<dbReference type="AlphaFoldDB" id="A0A2G5K7B1"/>